<dbReference type="Proteomes" id="UP000237003">
    <property type="component" value="Unassembled WGS sequence"/>
</dbReference>
<dbReference type="InterPro" id="IPR036429">
    <property type="entry name" value="SpoA-like_sf"/>
</dbReference>
<dbReference type="Pfam" id="PF01052">
    <property type="entry name" value="FliMN_C"/>
    <property type="match status" value="1"/>
</dbReference>
<name>A0A2S4S2J5_CITAM</name>
<gene>
    <name evidence="3" type="ORF">C3430_03115</name>
</gene>
<dbReference type="Pfam" id="PF26304">
    <property type="entry name" value="FliMN_C_rel"/>
    <property type="match status" value="1"/>
</dbReference>
<evidence type="ECO:0000313" key="4">
    <source>
        <dbReference type="Proteomes" id="UP000237003"/>
    </source>
</evidence>
<dbReference type="AlphaFoldDB" id="A0A2S4S2J5"/>
<sequence length="308" mass="34661">MMSSLTLREVSTREESLKRYAQAAGKSYLTLTSPPQQTLIHIAATLNDRVVNLYCDVDNLLRHCSAGVEALPVEIIDKTLLVGLARRYFFSHQLSMPVSLQPVRDFTVQEIVDNRQIAYPLVSMAPTEAFIWAGLTDIDVPALPQKENEANWSNLELQAQIILGYTEIHYRDIVNLNCGDLLILDIPTFNIIVANKLIMEFVIEEDNMIVESMDEYDTERVEDNTTLIEASHLAVDNLELKVTFFLEERSMTLAELQNMQVNSRLPLHSDGSQVNVSLRVGKHVIANGELVRVDDKLAVEIHSINGTV</sequence>
<feature type="domain" description="SpaO FliM/N C-terminal related" evidence="2">
    <location>
        <begin position="152"/>
        <end position="214"/>
    </location>
</feature>
<dbReference type="InterPro" id="IPR001543">
    <property type="entry name" value="FliN-like_C"/>
</dbReference>
<evidence type="ECO:0000259" key="2">
    <source>
        <dbReference type="Pfam" id="PF26304"/>
    </source>
</evidence>
<feature type="domain" description="Flagellar motor switch protein FliN-like C-terminal" evidence="1">
    <location>
        <begin position="235"/>
        <end position="304"/>
    </location>
</feature>
<dbReference type="RefSeq" id="WP_103775003.1">
    <property type="nucleotide sequence ID" value="NZ_PQLX01000001.1"/>
</dbReference>
<proteinExistence type="predicted"/>
<protein>
    <submittedName>
        <fullName evidence="3">Uncharacterized protein</fullName>
    </submittedName>
</protein>
<dbReference type="OrthoDB" id="9944308at2"/>
<dbReference type="SUPFAM" id="SSF101801">
    <property type="entry name" value="Surface presentation of antigens (SPOA)"/>
    <property type="match status" value="1"/>
</dbReference>
<accession>A0A2S4S2J5</accession>
<evidence type="ECO:0000313" key="3">
    <source>
        <dbReference type="EMBL" id="POU68084.1"/>
    </source>
</evidence>
<dbReference type="Gene3D" id="2.30.330.10">
    <property type="entry name" value="SpoA-like"/>
    <property type="match status" value="1"/>
</dbReference>
<dbReference type="EMBL" id="PQLX01000001">
    <property type="protein sequence ID" value="POU68084.1"/>
    <property type="molecule type" value="Genomic_DNA"/>
</dbReference>
<comment type="caution">
    <text evidence="3">The sequence shown here is derived from an EMBL/GenBank/DDBJ whole genome shotgun (WGS) entry which is preliminary data.</text>
</comment>
<organism evidence="3 4">
    <name type="scientific">Citrobacter amalonaticus</name>
    <dbReference type="NCBI Taxonomy" id="35703"/>
    <lineage>
        <taxon>Bacteria</taxon>
        <taxon>Pseudomonadati</taxon>
        <taxon>Pseudomonadota</taxon>
        <taxon>Gammaproteobacteria</taxon>
        <taxon>Enterobacterales</taxon>
        <taxon>Enterobacteriaceae</taxon>
        <taxon>Citrobacter</taxon>
    </lineage>
</organism>
<reference evidence="3 4" key="1">
    <citation type="submission" date="2018-01" db="EMBL/GenBank/DDBJ databases">
        <title>Complete genome sequences of 14 Citrobacter spp. isolated from plant in Canada.</title>
        <authorList>
            <person name="Bhandare S.G."/>
            <person name="Colavecchio A."/>
            <person name="Jeukens J."/>
            <person name="Emond-Rheault J.-G."/>
            <person name="Freschi L."/>
            <person name="Hamel J."/>
            <person name="Kukavica-Ibrulj I."/>
            <person name="Levesque R."/>
            <person name="Goodridge L."/>
        </authorList>
    </citation>
    <scope>NUCLEOTIDE SEQUENCE [LARGE SCALE GENOMIC DNA]</scope>
    <source>
        <strain evidence="3 4">S1285</strain>
    </source>
</reference>
<evidence type="ECO:0000259" key="1">
    <source>
        <dbReference type="Pfam" id="PF01052"/>
    </source>
</evidence>
<dbReference type="InterPro" id="IPR058805">
    <property type="entry name" value="SpaO_FliMN_C_rel"/>
</dbReference>